<dbReference type="KEGG" id="mic:Mic7113_5627"/>
<sequence length="72" mass="8269">MIKNKKNLLQHKQQACPKGLKTKSIQKIREEAEQKLGTTKQEIDGRLCNLRASQELDKQVQQKLGEIGIRDL</sequence>
<proteinExistence type="predicted"/>
<name>K9WN78_9CYAN</name>
<dbReference type="EMBL" id="CP003630">
    <property type="protein sequence ID" value="AFZ21256.1"/>
    <property type="molecule type" value="Genomic_DNA"/>
</dbReference>
<dbReference type="AlphaFoldDB" id="K9WN78"/>
<protein>
    <submittedName>
        <fullName evidence="1">Uncharacterized protein</fullName>
    </submittedName>
</protein>
<gene>
    <name evidence="1" type="ORF">Mic7113_5627</name>
</gene>
<dbReference type="RefSeq" id="WP_015185389.1">
    <property type="nucleotide sequence ID" value="NC_019738.1"/>
</dbReference>
<dbReference type="Proteomes" id="UP000010471">
    <property type="component" value="Chromosome"/>
</dbReference>
<evidence type="ECO:0000313" key="1">
    <source>
        <dbReference type="EMBL" id="AFZ21256.1"/>
    </source>
</evidence>
<evidence type="ECO:0000313" key="2">
    <source>
        <dbReference type="Proteomes" id="UP000010471"/>
    </source>
</evidence>
<accession>K9WN78</accession>
<keyword evidence="2" id="KW-1185">Reference proteome</keyword>
<reference evidence="1 2" key="1">
    <citation type="submission" date="2012-06" db="EMBL/GenBank/DDBJ databases">
        <title>Finished chromosome of genome of Microcoleus sp. PCC 7113.</title>
        <authorList>
            <consortium name="US DOE Joint Genome Institute"/>
            <person name="Gugger M."/>
            <person name="Coursin T."/>
            <person name="Rippka R."/>
            <person name="Tandeau De Marsac N."/>
            <person name="Huntemann M."/>
            <person name="Wei C.-L."/>
            <person name="Han J."/>
            <person name="Detter J.C."/>
            <person name="Han C."/>
            <person name="Tapia R."/>
            <person name="Chen A."/>
            <person name="Kyrpides N."/>
            <person name="Mavromatis K."/>
            <person name="Markowitz V."/>
            <person name="Szeto E."/>
            <person name="Ivanova N."/>
            <person name="Pagani I."/>
            <person name="Pati A."/>
            <person name="Goodwin L."/>
            <person name="Nordberg H.P."/>
            <person name="Cantor M.N."/>
            <person name="Hua S.X."/>
            <person name="Woyke T."/>
            <person name="Kerfeld C.A."/>
        </authorList>
    </citation>
    <scope>NUCLEOTIDE SEQUENCE [LARGE SCALE GENOMIC DNA]</scope>
    <source>
        <strain evidence="1 2">PCC 7113</strain>
    </source>
</reference>
<organism evidence="1 2">
    <name type="scientific">Allocoleopsis franciscana PCC 7113</name>
    <dbReference type="NCBI Taxonomy" id="1173027"/>
    <lineage>
        <taxon>Bacteria</taxon>
        <taxon>Bacillati</taxon>
        <taxon>Cyanobacteriota</taxon>
        <taxon>Cyanophyceae</taxon>
        <taxon>Coleofasciculales</taxon>
        <taxon>Coleofasciculaceae</taxon>
        <taxon>Allocoleopsis</taxon>
        <taxon>Allocoleopsis franciscana</taxon>
    </lineage>
</organism>
<dbReference type="HOGENOM" id="CLU_2717887_0_0_3"/>